<accession>A0A1A7YRE2</accession>
<dbReference type="AlphaFoldDB" id="A0A1A7YRE2"/>
<feature type="non-terminal residue" evidence="1">
    <location>
        <position position="1"/>
    </location>
</feature>
<feature type="non-terminal residue" evidence="1">
    <location>
        <position position="43"/>
    </location>
</feature>
<dbReference type="EMBL" id="HADX01010497">
    <property type="protein sequence ID" value="SBP32729.1"/>
    <property type="molecule type" value="Transcribed_RNA"/>
</dbReference>
<gene>
    <name evidence="1" type="primary">Nfu_g_1_019901</name>
</gene>
<reference evidence="1" key="2">
    <citation type="submission" date="2016-06" db="EMBL/GenBank/DDBJ databases">
        <title>The genome of a short-lived fish provides insights into sex chromosome evolution and the genetic control of aging.</title>
        <authorList>
            <person name="Reichwald K."/>
            <person name="Felder M."/>
            <person name="Petzold A."/>
            <person name="Koch P."/>
            <person name="Groth M."/>
            <person name="Platzer M."/>
        </authorList>
    </citation>
    <scope>NUCLEOTIDE SEQUENCE</scope>
    <source>
        <tissue evidence="1">Brain</tissue>
    </source>
</reference>
<reference evidence="1" key="1">
    <citation type="submission" date="2016-05" db="EMBL/GenBank/DDBJ databases">
        <authorList>
            <person name="Lavstsen T."/>
            <person name="Jespersen J.S."/>
        </authorList>
    </citation>
    <scope>NUCLEOTIDE SEQUENCE</scope>
    <source>
        <tissue evidence="1">Brain</tissue>
    </source>
</reference>
<organism evidence="1">
    <name type="scientific">Iconisemion striatum</name>
    <dbReference type="NCBI Taxonomy" id="60296"/>
    <lineage>
        <taxon>Eukaryota</taxon>
        <taxon>Metazoa</taxon>
        <taxon>Chordata</taxon>
        <taxon>Craniata</taxon>
        <taxon>Vertebrata</taxon>
        <taxon>Euteleostomi</taxon>
        <taxon>Actinopterygii</taxon>
        <taxon>Neopterygii</taxon>
        <taxon>Teleostei</taxon>
        <taxon>Neoteleostei</taxon>
        <taxon>Acanthomorphata</taxon>
        <taxon>Ovalentaria</taxon>
        <taxon>Atherinomorphae</taxon>
        <taxon>Cyprinodontiformes</taxon>
        <taxon>Nothobranchiidae</taxon>
        <taxon>Iconisemion</taxon>
    </lineage>
</organism>
<proteinExistence type="predicted"/>
<evidence type="ECO:0000313" key="1">
    <source>
        <dbReference type="EMBL" id="SBP32729.1"/>
    </source>
</evidence>
<name>A0A1A7YRE2_9TELE</name>
<protein>
    <submittedName>
        <fullName evidence="1">Uncharacterized protein</fullName>
    </submittedName>
</protein>
<sequence>RCKGVSGKKSSYQMLKTLLLQKESHLCASTDHDICKHALLWFN</sequence>